<protein>
    <recommendedName>
        <fullName evidence="3">M23ase beta-sheet core domain-containing protein</fullName>
    </recommendedName>
</protein>
<dbReference type="CDD" id="cd12797">
    <property type="entry name" value="M23_peptidase"/>
    <property type="match status" value="1"/>
</dbReference>
<reference evidence="4" key="1">
    <citation type="journal article" date="2015" name="Nature">
        <title>Complex archaea that bridge the gap between prokaryotes and eukaryotes.</title>
        <authorList>
            <person name="Spang A."/>
            <person name="Saw J.H."/>
            <person name="Jorgensen S.L."/>
            <person name="Zaremba-Niedzwiedzka K."/>
            <person name="Martijn J."/>
            <person name="Lind A.E."/>
            <person name="van Eijk R."/>
            <person name="Schleper C."/>
            <person name="Guy L."/>
            <person name="Ettema T.J."/>
        </authorList>
    </citation>
    <scope>NUCLEOTIDE SEQUENCE</scope>
</reference>
<keyword evidence="2" id="KW-0472">Membrane</keyword>
<evidence type="ECO:0000256" key="2">
    <source>
        <dbReference type="SAM" id="Phobius"/>
    </source>
</evidence>
<evidence type="ECO:0000259" key="3">
    <source>
        <dbReference type="Pfam" id="PF01551"/>
    </source>
</evidence>
<dbReference type="PANTHER" id="PTHR21666:SF291">
    <property type="entry name" value="STAGE II SPORULATION PROTEIN Q"/>
    <property type="match status" value="1"/>
</dbReference>
<evidence type="ECO:0000313" key="4">
    <source>
        <dbReference type="EMBL" id="KKL28705.1"/>
    </source>
</evidence>
<feature type="transmembrane region" description="Helical" evidence="2">
    <location>
        <begin position="21"/>
        <end position="43"/>
    </location>
</feature>
<keyword evidence="2" id="KW-1133">Transmembrane helix</keyword>
<dbReference type="Gene3D" id="2.70.70.10">
    <property type="entry name" value="Glucose Permease (Domain IIA)"/>
    <property type="match status" value="1"/>
</dbReference>
<organism evidence="4">
    <name type="scientific">marine sediment metagenome</name>
    <dbReference type="NCBI Taxonomy" id="412755"/>
    <lineage>
        <taxon>unclassified sequences</taxon>
        <taxon>metagenomes</taxon>
        <taxon>ecological metagenomes</taxon>
    </lineage>
</organism>
<gene>
    <name evidence="4" type="ORF">LCGC14_2372460</name>
</gene>
<dbReference type="Pfam" id="PF01551">
    <property type="entry name" value="Peptidase_M23"/>
    <property type="match status" value="1"/>
</dbReference>
<comment type="caution">
    <text evidence="4">The sequence shown here is derived from an EMBL/GenBank/DDBJ whole genome shotgun (WGS) entry which is preliminary data.</text>
</comment>
<keyword evidence="1" id="KW-0175">Coiled coil</keyword>
<dbReference type="AlphaFoldDB" id="A0A0F9C3D7"/>
<feature type="coiled-coil region" evidence="1">
    <location>
        <begin position="137"/>
        <end position="164"/>
    </location>
</feature>
<dbReference type="InterPro" id="IPR016047">
    <property type="entry name" value="M23ase_b-sheet_dom"/>
</dbReference>
<accession>A0A0F9C3D7</accession>
<dbReference type="InterPro" id="IPR011055">
    <property type="entry name" value="Dup_hybrid_motif"/>
</dbReference>
<feature type="domain" description="M23ase beta-sheet core" evidence="3">
    <location>
        <begin position="204"/>
        <end position="271"/>
    </location>
</feature>
<feature type="coiled-coil region" evidence="1">
    <location>
        <begin position="49"/>
        <end position="101"/>
    </location>
</feature>
<keyword evidence="2" id="KW-0812">Transmembrane</keyword>
<evidence type="ECO:0000256" key="1">
    <source>
        <dbReference type="SAM" id="Coils"/>
    </source>
</evidence>
<dbReference type="EMBL" id="LAZR01035002">
    <property type="protein sequence ID" value="KKL28705.1"/>
    <property type="molecule type" value="Genomic_DNA"/>
</dbReference>
<dbReference type="InterPro" id="IPR050570">
    <property type="entry name" value="Cell_wall_metabolism_enzyme"/>
</dbReference>
<proteinExistence type="predicted"/>
<dbReference type="GO" id="GO:0004222">
    <property type="term" value="F:metalloendopeptidase activity"/>
    <property type="evidence" value="ECO:0007669"/>
    <property type="project" value="TreeGrafter"/>
</dbReference>
<name>A0A0F9C3D7_9ZZZZ</name>
<sequence>MNIIFISNREGKSRSLTLNNWAKVLLSVCLLGLPVCSGLYLGMQFSGDKVNLLGSIETMKQELAQQQAELEAGREAARQKVEALTLKLAAMQARLVRLDALGERLTDMASLDDGEFDFSQQSALGGPEQEWTSTYQHSDLEKLFAQLQRQLESRESQLEILESLMVDRKIKQQSAVTGRPIKKGWMSSGFGHRTDPFKGHRAWHNGVDFAGKDGSDIVSVASGVVTWSGDRNGYGQMLELDHGEGYITRYAHNKKNLVNVGDTVKKGEVIG</sequence>
<feature type="non-terminal residue" evidence="4">
    <location>
        <position position="271"/>
    </location>
</feature>
<dbReference type="PANTHER" id="PTHR21666">
    <property type="entry name" value="PEPTIDASE-RELATED"/>
    <property type="match status" value="1"/>
</dbReference>
<dbReference type="SUPFAM" id="SSF51261">
    <property type="entry name" value="Duplicated hybrid motif"/>
    <property type="match status" value="1"/>
</dbReference>